<dbReference type="Gene3D" id="1.10.340.70">
    <property type="match status" value="1"/>
</dbReference>
<keyword evidence="2" id="KW-0645">Protease</keyword>
<gene>
    <name evidence="15" type="ORF">LSAT_V11C200063050</name>
</gene>
<feature type="coiled-coil region" evidence="10">
    <location>
        <begin position="1316"/>
        <end position="1350"/>
    </location>
</feature>
<dbReference type="Pfam" id="PF03732">
    <property type="entry name" value="Retrotrans_gag"/>
    <property type="match status" value="1"/>
</dbReference>
<dbReference type="FunFam" id="3.10.10.10:FF:000007">
    <property type="entry name" value="Retrovirus-related Pol polyprotein from transposon 17.6-like Protein"/>
    <property type="match status" value="1"/>
</dbReference>
<sequence length="1477" mass="168452">MCARLSSFRLASSLNCSRAELELHFKARIELELELELLQIKRAELELERIMDFDDPEFLQNLREALRNIQEGGNRRQPRRGEHRVVEEFKVSELPEFVGGTDPERYLEWERKIERMFEFKEVDDEKSCKYAILKLSGGASLWFEGLKAKRTREGKEKICSWLSLKRKLRKRYVPSTHRIATYKKIADLRQGKMSVGEYIDEFEKLSLMGDIEEIEEQKMTRFLKGLNYNIANVVELYPYADFGTLCGLCLKLEGQAKARYGGSSSSSLESPKSKSWSKPESSNRQNSVSTPSGSSSVPVAPKLTSGTKETSLAKIRCFKCQGFGHYQNACPNKRVVTLREAIECREELEEEERLAGIFYDTQQEEEEEEEVEYEAPVYDTVLVLRTLKTQGVQTVADMDQRDQLFHTKCLVRNKWCSLIIDGGSCTNVASNEMVIKLGLSTTNHPKPYVLHWLDDGSKIKVTKQVRVGLTMGSYEDEVLCDVIPMDACHILLGRPWQFDRDVLHRGRSNEYELKHNNKKIVLKPMSPTAIREVEQVLDKGDVIYMLVAKEHAKVEKMVHGENAIADLLLEFQDVFPSELPPGLPPIRGIEHQIDLIPGAPLPNKAAYRCNPEVTKELQKQIDELMKMGYVRESLSPCAVPVLLVPKKDGSWRMCVDSRAVNNITIKYRFPIPRIDDLLDELHGSIVFSKIDLRSGYHQIRMREGDEWKTAFKTKHGLYEWTVMPFGLTNAPSTFMRLMNEVLKSFLGRFVVVYLDDILVYSKSLEDHLVHLKQVFETLRAQKLYGKQEKCSFLVEEVAFLGFVVSRNGVSVDPSKTEAIKSWPIPTNISEVRSFHGLASFYRRFVRDFSTIASPITGCLKKGVFAWGEEAQKAFEKLKALLCDVPILALPDFSQPFEVECDASGVGIGAVLIQSKRPIAYFSEKLGGARLNYCTYDKEFYAIVRALDHWSHYLRANHFILHSDHESLKYINGQQKLSTRHAKWVEFLQSFHFSCKYKDGRSNVVADALSRRYSLLVTLDVRFLGFETLKDHYQSDMDFGDMFLKCAGGPNGEFVIQDGFLFKGNRLCVPKHAIRELLIREAHGGGLAGHFGITKTLQVLKEHFFWPKMLGDVTNIVGKCVTCHMAKTTFKHGVYTPLPVPIRPWEDVSMDFIMALPRTQRGKDSIMVVVDRFSKMAHFVPCHKTNDASNVADLYFKEVVRLHGIPKTIVSDRDSKFLSYFWNTLWRKVGTKLLFSTSHHPQTDGQTEVTNRTLGALLRGLVSKTQKDWDIKLAHAEFAYNRSPTYATGHSPFEVVYGVNPYMPLDLIPLPKDELVHKDANDKLKAMMKLHQQVREKIEAVNELYKQKSNKHRKPRVFQDGDLVWVYMRKERFPNKRKNKLMPRAEGPYRVVSRVNDNAYKVDLGGDHGVHATFNVGDLSPYLDDDGLDELRSIPFKGGGDDPCMDHESPKCDGLVITSGLEGGLGSMVGLCMDVFLT</sequence>
<evidence type="ECO:0000259" key="14">
    <source>
        <dbReference type="PROSITE" id="PS50994"/>
    </source>
</evidence>
<name>A0A9R1WID0_LACSA</name>
<keyword evidence="7" id="KW-0378">Hydrolase</keyword>
<dbReference type="InterPro" id="IPR012337">
    <property type="entry name" value="RNaseH-like_sf"/>
</dbReference>
<comment type="caution">
    <text evidence="15">The sequence shown here is derived from an EMBL/GenBank/DDBJ whole genome shotgun (WGS) entry which is preliminary data.</text>
</comment>
<organism evidence="15 16">
    <name type="scientific">Lactuca sativa</name>
    <name type="common">Garden lettuce</name>
    <dbReference type="NCBI Taxonomy" id="4236"/>
    <lineage>
        <taxon>Eukaryota</taxon>
        <taxon>Viridiplantae</taxon>
        <taxon>Streptophyta</taxon>
        <taxon>Embryophyta</taxon>
        <taxon>Tracheophyta</taxon>
        <taxon>Spermatophyta</taxon>
        <taxon>Magnoliopsida</taxon>
        <taxon>eudicotyledons</taxon>
        <taxon>Gunneridae</taxon>
        <taxon>Pentapetalae</taxon>
        <taxon>asterids</taxon>
        <taxon>campanulids</taxon>
        <taxon>Asterales</taxon>
        <taxon>Asteraceae</taxon>
        <taxon>Cichorioideae</taxon>
        <taxon>Cichorieae</taxon>
        <taxon>Lactucinae</taxon>
        <taxon>Lactuca</taxon>
    </lineage>
</organism>
<dbReference type="EMBL" id="NBSK02000002">
    <property type="protein sequence ID" value="KAJ0222713.1"/>
    <property type="molecule type" value="Genomic_DNA"/>
</dbReference>
<dbReference type="Proteomes" id="UP000235145">
    <property type="component" value="Unassembled WGS sequence"/>
</dbReference>
<feature type="compositionally biased region" description="Low complexity" evidence="11">
    <location>
        <begin position="263"/>
        <end position="301"/>
    </location>
</feature>
<evidence type="ECO:0000256" key="9">
    <source>
        <dbReference type="PROSITE-ProRule" id="PRU00047"/>
    </source>
</evidence>
<dbReference type="InterPro" id="IPR041373">
    <property type="entry name" value="RT_RNaseH"/>
</dbReference>
<feature type="domain" description="Reverse transcriptase" evidence="13">
    <location>
        <begin position="625"/>
        <end position="804"/>
    </location>
</feature>
<evidence type="ECO:0000256" key="3">
    <source>
        <dbReference type="ARBA" id="ARBA00022679"/>
    </source>
</evidence>
<dbReference type="GO" id="GO:0008233">
    <property type="term" value="F:peptidase activity"/>
    <property type="evidence" value="ECO:0007669"/>
    <property type="project" value="UniProtKB-KW"/>
</dbReference>
<dbReference type="FunFam" id="3.30.70.270:FF:000020">
    <property type="entry name" value="Transposon Tf2-6 polyprotein-like Protein"/>
    <property type="match status" value="1"/>
</dbReference>
<evidence type="ECO:0000259" key="13">
    <source>
        <dbReference type="PROSITE" id="PS50878"/>
    </source>
</evidence>
<evidence type="ECO:0000313" key="16">
    <source>
        <dbReference type="Proteomes" id="UP000235145"/>
    </source>
</evidence>
<evidence type="ECO:0000259" key="12">
    <source>
        <dbReference type="PROSITE" id="PS50158"/>
    </source>
</evidence>
<evidence type="ECO:0000256" key="7">
    <source>
        <dbReference type="ARBA" id="ARBA00022801"/>
    </source>
</evidence>
<keyword evidence="9" id="KW-0479">Metal-binding</keyword>
<dbReference type="InterPro" id="IPR001878">
    <property type="entry name" value="Znf_CCHC"/>
</dbReference>
<dbReference type="Pfam" id="PF24626">
    <property type="entry name" value="SH3_Tf2-1"/>
    <property type="match status" value="1"/>
</dbReference>
<keyword evidence="5" id="KW-0540">Nuclease</keyword>
<keyword evidence="9" id="KW-0863">Zinc-finger</keyword>
<dbReference type="PROSITE" id="PS50158">
    <property type="entry name" value="ZF_CCHC"/>
    <property type="match status" value="1"/>
</dbReference>
<evidence type="ECO:0000313" key="15">
    <source>
        <dbReference type="EMBL" id="KAJ0222713.1"/>
    </source>
</evidence>
<protein>
    <recommendedName>
        <fullName evidence="1">RNA-directed DNA polymerase</fullName>
        <ecNumber evidence="1">2.7.7.49</ecNumber>
    </recommendedName>
</protein>
<feature type="domain" description="CCHC-type" evidence="12">
    <location>
        <begin position="316"/>
        <end position="332"/>
    </location>
</feature>
<dbReference type="InterPro" id="IPR043502">
    <property type="entry name" value="DNA/RNA_pol_sf"/>
</dbReference>
<dbReference type="GO" id="GO:0004519">
    <property type="term" value="F:endonuclease activity"/>
    <property type="evidence" value="ECO:0007669"/>
    <property type="project" value="UniProtKB-KW"/>
</dbReference>
<evidence type="ECO:0000256" key="6">
    <source>
        <dbReference type="ARBA" id="ARBA00022759"/>
    </source>
</evidence>
<dbReference type="Pfam" id="PF00078">
    <property type="entry name" value="RVT_1"/>
    <property type="match status" value="1"/>
</dbReference>
<evidence type="ECO:0000256" key="2">
    <source>
        <dbReference type="ARBA" id="ARBA00022670"/>
    </source>
</evidence>
<dbReference type="CDD" id="cd09274">
    <property type="entry name" value="RNase_HI_RT_Ty3"/>
    <property type="match status" value="1"/>
</dbReference>
<keyword evidence="8" id="KW-0695">RNA-directed DNA polymerase</keyword>
<dbReference type="PROSITE" id="PS50994">
    <property type="entry name" value="INTEGRASE"/>
    <property type="match status" value="1"/>
</dbReference>
<evidence type="ECO:0000256" key="5">
    <source>
        <dbReference type="ARBA" id="ARBA00022722"/>
    </source>
</evidence>
<dbReference type="SUPFAM" id="SSF56672">
    <property type="entry name" value="DNA/RNA polymerases"/>
    <property type="match status" value="1"/>
</dbReference>
<evidence type="ECO:0000256" key="1">
    <source>
        <dbReference type="ARBA" id="ARBA00012493"/>
    </source>
</evidence>
<dbReference type="PANTHER" id="PTHR35046:SF26">
    <property type="entry name" value="RNA-DIRECTED DNA POLYMERASE"/>
    <property type="match status" value="1"/>
</dbReference>
<dbReference type="InterPro" id="IPR021109">
    <property type="entry name" value="Peptidase_aspartic_dom_sf"/>
</dbReference>
<feature type="region of interest" description="Disordered" evidence="11">
    <location>
        <begin position="260"/>
        <end position="303"/>
    </location>
</feature>
<dbReference type="PANTHER" id="PTHR35046">
    <property type="entry name" value="ZINC KNUCKLE (CCHC-TYPE) FAMILY PROTEIN"/>
    <property type="match status" value="1"/>
</dbReference>
<dbReference type="InterPro" id="IPR043128">
    <property type="entry name" value="Rev_trsase/Diguanyl_cyclase"/>
</dbReference>
<accession>A0A9R1WID0</accession>
<dbReference type="SUPFAM" id="SSF53098">
    <property type="entry name" value="Ribonuclease H-like"/>
    <property type="match status" value="1"/>
</dbReference>
<dbReference type="GO" id="GO:0003964">
    <property type="term" value="F:RNA-directed DNA polymerase activity"/>
    <property type="evidence" value="ECO:0007669"/>
    <property type="project" value="UniProtKB-KW"/>
</dbReference>
<evidence type="ECO:0000256" key="10">
    <source>
        <dbReference type="SAM" id="Coils"/>
    </source>
</evidence>
<dbReference type="FunFam" id="3.30.420.10:FF:000032">
    <property type="entry name" value="Retrovirus-related Pol polyprotein from transposon 297-like Protein"/>
    <property type="match status" value="1"/>
</dbReference>
<dbReference type="CDD" id="cd00303">
    <property type="entry name" value="retropepsin_like"/>
    <property type="match status" value="1"/>
</dbReference>
<dbReference type="InterPro" id="IPR000477">
    <property type="entry name" value="RT_dom"/>
</dbReference>
<dbReference type="FunFam" id="1.10.340.70:FF:000001">
    <property type="entry name" value="Retrovirus-related Pol polyprotein from transposon gypsy-like Protein"/>
    <property type="match status" value="1"/>
</dbReference>
<dbReference type="Pfam" id="PF17921">
    <property type="entry name" value="Integrase_H2C2"/>
    <property type="match status" value="1"/>
</dbReference>
<dbReference type="InterPro" id="IPR005162">
    <property type="entry name" value="Retrotrans_gag_dom"/>
</dbReference>
<dbReference type="GO" id="GO:0006508">
    <property type="term" value="P:proteolysis"/>
    <property type="evidence" value="ECO:0007669"/>
    <property type="project" value="UniProtKB-KW"/>
</dbReference>
<dbReference type="InterPro" id="IPR056924">
    <property type="entry name" value="SH3_Tf2-1"/>
</dbReference>
<dbReference type="GO" id="GO:0008270">
    <property type="term" value="F:zinc ion binding"/>
    <property type="evidence" value="ECO:0007669"/>
    <property type="project" value="UniProtKB-KW"/>
</dbReference>
<dbReference type="GO" id="GO:0015074">
    <property type="term" value="P:DNA integration"/>
    <property type="evidence" value="ECO:0007669"/>
    <property type="project" value="InterPro"/>
</dbReference>
<dbReference type="InterPro" id="IPR001584">
    <property type="entry name" value="Integrase_cat-core"/>
</dbReference>
<dbReference type="InterPro" id="IPR036397">
    <property type="entry name" value="RNaseH_sf"/>
</dbReference>
<keyword evidence="4" id="KW-0548">Nucleotidyltransferase</keyword>
<dbReference type="Gene3D" id="3.30.420.10">
    <property type="entry name" value="Ribonuclease H-like superfamily/Ribonuclease H"/>
    <property type="match status" value="1"/>
</dbReference>
<dbReference type="InterPro" id="IPR036875">
    <property type="entry name" value="Znf_CCHC_sf"/>
</dbReference>
<dbReference type="EC" id="2.7.7.49" evidence="1"/>
<keyword evidence="6" id="KW-0255">Endonuclease</keyword>
<evidence type="ECO:0000256" key="4">
    <source>
        <dbReference type="ARBA" id="ARBA00022695"/>
    </source>
</evidence>
<dbReference type="Pfam" id="PF17917">
    <property type="entry name" value="RT_RNaseH"/>
    <property type="match status" value="1"/>
</dbReference>
<reference evidence="15 16" key="1">
    <citation type="journal article" date="2017" name="Nat. Commun.">
        <title>Genome assembly with in vitro proximity ligation data and whole-genome triplication in lettuce.</title>
        <authorList>
            <person name="Reyes-Chin-Wo S."/>
            <person name="Wang Z."/>
            <person name="Yang X."/>
            <person name="Kozik A."/>
            <person name="Arikit S."/>
            <person name="Song C."/>
            <person name="Xia L."/>
            <person name="Froenicke L."/>
            <person name="Lavelle D.O."/>
            <person name="Truco M.J."/>
            <person name="Xia R."/>
            <person name="Zhu S."/>
            <person name="Xu C."/>
            <person name="Xu H."/>
            <person name="Xu X."/>
            <person name="Cox K."/>
            <person name="Korf I."/>
            <person name="Meyers B.C."/>
            <person name="Michelmore R.W."/>
        </authorList>
    </citation>
    <scope>NUCLEOTIDE SEQUENCE [LARGE SCALE GENOMIC DNA]</scope>
    <source>
        <strain evidence="16">cv. Salinas</strain>
        <tissue evidence="15">Seedlings</tissue>
    </source>
</reference>
<dbReference type="Gene3D" id="2.40.70.10">
    <property type="entry name" value="Acid Proteases"/>
    <property type="match status" value="1"/>
</dbReference>
<evidence type="ECO:0000256" key="8">
    <source>
        <dbReference type="ARBA" id="ARBA00022918"/>
    </source>
</evidence>
<dbReference type="Gene3D" id="3.10.10.10">
    <property type="entry name" value="HIV Type 1 Reverse Transcriptase, subunit A, domain 1"/>
    <property type="match status" value="1"/>
</dbReference>
<dbReference type="CDD" id="cd01647">
    <property type="entry name" value="RT_LTR"/>
    <property type="match status" value="1"/>
</dbReference>
<keyword evidence="16" id="KW-1185">Reference proteome</keyword>
<keyword evidence="3" id="KW-0808">Transferase</keyword>
<proteinExistence type="predicted"/>
<keyword evidence="9" id="KW-0862">Zinc</keyword>
<keyword evidence="10" id="KW-0175">Coiled coil</keyword>
<dbReference type="SUPFAM" id="SSF57756">
    <property type="entry name" value="Retrovirus zinc finger-like domains"/>
    <property type="match status" value="1"/>
</dbReference>
<dbReference type="GO" id="GO:0003676">
    <property type="term" value="F:nucleic acid binding"/>
    <property type="evidence" value="ECO:0007669"/>
    <property type="project" value="InterPro"/>
</dbReference>
<evidence type="ECO:0000256" key="11">
    <source>
        <dbReference type="SAM" id="MobiDB-lite"/>
    </source>
</evidence>
<feature type="domain" description="Integrase catalytic" evidence="14">
    <location>
        <begin position="1139"/>
        <end position="1299"/>
    </location>
</feature>
<dbReference type="PROSITE" id="PS50878">
    <property type="entry name" value="RT_POL"/>
    <property type="match status" value="1"/>
</dbReference>
<dbReference type="Gene3D" id="3.30.70.270">
    <property type="match status" value="2"/>
</dbReference>
<dbReference type="InterPro" id="IPR041588">
    <property type="entry name" value="Integrase_H2C2"/>
</dbReference>